<organism evidence="2 3">
    <name type="scientific">Pseudoalteromonas luteoviolacea CPMOR-1</name>
    <dbReference type="NCBI Taxonomy" id="1365248"/>
    <lineage>
        <taxon>Bacteria</taxon>
        <taxon>Pseudomonadati</taxon>
        <taxon>Pseudomonadota</taxon>
        <taxon>Gammaproteobacteria</taxon>
        <taxon>Alteromonadales</taxon>
        <taxon>Pseudoalteromonadaceae</taxon>
        <taxon>Pseudoalteromonas</taxon>
    </lineage>
</organism>
<dbReference type="AlphaFoldDB" id="A0A167LSW7"/>
<protein>
    <recommendedName>
        <fullName evidence="1">Beta-lactamase-related domain-containing protein</fullName>
    </recommendedName>
</protein>
<dbReference type="PANTHER" id="PTHR46825">
    <property type="entry name" value="D-ALANYL-D-ALANINE-CARBOXYPEPTIDASE/ENDOPEPTIDASE AMPH"/>
    <property type="match status" value="1"/>
</dbReference>
<evidence type="ECO:0000259" key="1">
    <source>
        <dbReference type="Pfam" id="PF00144"/>
    </source>
</evidence>
<dbReference type="InterPro" id="IPR012338">
    <property type="entry name" value="Beta-lactam/transpept-like"/>
</dbReference>
<evidence type="ECO:0000313" key="2">
    <source>
        <dbReference type="EMBL" id="KZN65149.1"/>
    </source>
</evidence>
<dbReference type="Proteomes" id="UP000076486">
    <property type="component" value="Unassembled WGS sequence"/>
</dbReference>
<reference evidence="2 3" key="1">
    <citation type="submission" date="2013-07" db="EMBL/GenBank/DDBJ databases">
        <title>Comparative Genomic and Metabolomic Analysis of Twelve Strains of Pseudoalteromonas luteoviolacea.</title>
        <authorList>
            <person name="Vynne N.G."/>
            <person name="Mansson M."/>
            <person name="Gram L."/>
        </authorList>
    </citation>
    <scope>NUCLEOTIDE SEQUENCE [LARGE SCALE GENOMIC DNA]</scope>
    <source>
        <strain evidence="2 3">CPMOR-1</strain>
    </source>
</reference>
<dbReference type="PATRIC" id="fig|1365248.3.peg.1336"/>
<proteinExistence type="predicted"/>
<feature type="domain" description="Beta-lactamase-related" evidence="1">
    <location>
        <begin position="1"/>
        <end position="210"/>
    </location>
</feature>
<comment type="caution">
    <text evidence="2">The sequence shown here is derived from an EMBL/GenBank/DDBJ whole genome shotgun (WGS) entry which is preliminary data.</text>
</comment>
<dbReference type="InterPro" id="IPR050491">
    <property type="entry name" value="AmpC-like"/>
</dbReference>
<dbReference type="PANTHER" id="PTHR46825:SF9">
    <property type="entry name" value="BETA-LACTAMASE-RELATED DOMAIN-CONTAINING PROTEIN"/>
    <property type="match status" value="1"/>
</dbReference>
<dbReference type="Pfam" id="PF00144">
    <property type="entry name" value="Beta-lactamase"/>
    <property type="match status" value="1"/>
</dbReference>
<gene>
    <name evidence="2" type="ORF">N473_00850</name>
</gene>
<sequence>MNHTSGIPEYFLVINQQVSAPQSFEHVIKALGEKEPVFEFNTQVQYTQINYLLIGALLESVTGQSYESLVQERLLTPLMMSNTYLKAVQLPRDVVPSYLPNSGDKIKPNKYVFPSYGTAHTGVYSSAYDLNLFLSSLMEGKLVDKAILIKLWRPQKLLNGQTNFFVSGWDYEKEGDWHSVGHDGGALLRVSAFFNAEFSDYKIVIYLTNGNLDGVWSRSLVKSLQQYWITNPFSRLLVWAGLYESF</sequence>
<dbReference type="EMBL" id="AUYC01000018">
    <property type="protein sequence ID" value="KZN65149.1"/>
    <property type="molecule type" value="Genomic_DNA"/>
</dbReference>
<dbReference type="SUPFAM" id="SSF56601">
    <property type="entry name" value="beta-lactamase/transpeptidase-like"/>
    <property type="match status" value="1"/>
</dbReference>
<evidence type="ECO:0000313" key="3">
    <source>
        <dbReference type="Proteomes" id="UP000076486"/>
    </source>
</evidence>
<dbReference type="InterPro" id="IPR001466">
    <property type="entry name" value="Beta-lactam-related"/>
</dbReference>
<accession>A0A167LSW7</accession>
<dbReference type="Gene3D" id="3.40.710.10">
    <property type="entry name" value="DD-peptidase/beta-lactamase superfamily"/>
    <property type="match status" value="1"/>
</dbReference>
<name>A0A167LSW7_9GAMM</name>